<keyword evidence="1" id="KW-0472">Membrane</keyword>
<proteinExistence type="predicted"/>
<dbReference type="Proteomes" id="UP001556367">
    <property type="component" value="Unassembled WGS sequence"/>
</dbReference>
<reference evidence="3" key="1">
    <citation type="submission" date="2024-06" db="EMBL/GenBank/DDBJ databases">
        <title>Multi-omics analyses provide insights into the biosynthesis of the anticancer antibiotic pleurotin in Hohenbuehelia grisea.</title>
        <authorList>
            <person name="Weaver J.A."/>
            <person name="Alberti F."/>
        </authorList>
    </citation>
    <scope>NUCLEOTIDE SEQUENCE [LARGE SCALE GENOMIC DNA]</scope>
    <source>
        <strain evidence="3">T-177</strain>
    </source>
</reference>
<keyword evidence="1" id="KW-0812">Transmembrane</keyword>
<gene>
    <name evidence="2" type="ORF">HGRIS_011552</name>
</gene>
<accession>A0ABR3JVF3</accession>
<comment type="caution">
    <text evidence="2">The sequence shown here is derived from an EMBL/GenBank/DDBJ whole genome shotgun (WGS) entry which is preliminary data.</text>
</comment>
<keyword evidence="1" id="KW-1133">Transmembrane helix</keyword>
<feature type="transmembrane region" description="Helical" evidence="1">
    <location>
        <begin position="31"/>
        <end position="49"/>
    </location>
</feature>
<evidence type="ECO:0000313" key="3">
    <source>
        <dbReference type="Proteomes" id="UP001556367"/>
    </source>
</evidence>
<dbReference type="EMBL" id="JASNQZ010000002">
    <property type="protein sequence ID" value="KAL0959884.1"/>
    <property type="molecule type" value="Genomic_DNA"/>
</dbReference>
<sequence length="212" mass="23466">MVLPWVQNHINRLPKDADYHHLQTLSRKMKFQTMLSLVPLFALATFANASTLLRQRAVNCANPVGIPDSCDFFRDCLQARVACEPEDYPMGVAFQTCTAFQGPQGQALSQAGQLWAGKMMECLAQDLAPDLVAGTWDDHNDGQRCQKIATKNYKAHPRCFVSTHFCTLPPSDWAKVVAMMDPKAFTEIDVFHAGLLTGLWCIPIIVASLLGA</sequence>
<protein>
    <submittedName>
        <fullName evidence="2">Uncharacterized protein</fullName>
    </submittedName>
</protein>
<name>A0ABR3JVF3_9AGAR</name>
<evidence type="ECO:0000313" key="2">
    <source>
        <dbReference type="EMBL" id="KAL0959884.1"/>
    </source>
</evidence>
<keyword evidence="3" id="KW-1185">Reference proteome</keyword>
<evidence type="ECO:0000256" key="1">
    <source>
        <dbReference type="SAM" id="Phobius"/>
    </source>
</evidence>
<feature type="transmembrane region" description="Helical" evidence="1">
    <location>
        <begin position="190"/>
        <end position="210"/>
    </location>
</feature>
<organism evidence="2 3">
    <name type="scientific">Hohenbuehelia grisea</name>
    <dbReference type="NCBI Taxonomy" id="104357"/>
    <lineage>
        <taxon>Eukaryota</taxon>
        <taxon>Fungi</taxon>
        <taxon>Dikarya</taxon>
        <taxon>Basidiomycota</taxon>
        <taxon>Agaricomycotina</taxon>
        <taxon>Agaricomycetes</taxon>
        <taxon>Agaricomycetidae</taxon>
        <taxon>Agaricales</taxon>
        <taxon>Pleurotineae</taxon>
        <taxon>Pleurotaceae</taxon>
        <taxon>Hohenbuehelia</taxon>
    </lineage>
</organism>